<dbReference type="Pfam" id="PF05697">
    <property type="entry name" value="Trigger_N"/>
    <property type="match status" value="1"/>
</dbReference>
<protein>
    <recommendedName>
        <fullName evidence="4 12">Trigger factor</fullName>
        <shortName evidence="12">TF</shortName>
        <ecNumber evidence="3 12">5.2.1.8</ecNumber>
    </recommendedName>
    <alternativeName>
        <fullName evidence="11 12">PPIase</fullName>
    </alternativeName>
</protein>
<dbReference type="Gene3D" id="1.10.3120.10">
    <property type="entry name" value="Trigger factor, C-terminal domain"/>
    <property type="match status" value="1"/>
</dbReference>
<comment type="subcellular location">
    <subcellularLocation>
        <location evidence="12">Cytoplasm</location>
    </subcellularLocation>
    <text evidence="12">About half TF is bound to the ribosome near the polypeptide exit tunnel while the other half is free in the cytoplasm.</text>
</comment>
<comment type="catalytic activity">
    <reaction evidence="1 12 13">
        <text>[protein]-peptidylproline (omega=180) = [protein]-peptidylproline (omega=0)</text>
        <dbReference type="Rhea" id="RHEA:16237"/>
        <dbReference type="Rhea" id="RHEA-COMP:10747"/>
        <dbReference type="Rhea" id="RHEA-COMP:10748"/>
        <dbReference type="ChEBI" id="CHEBI:83833"/>
        <dbReference type="ChEBI" id="CHEBI:83834"/>
        <dbReference type="EC" id="5.2.1.8"/>
    </reaction>
</comment>
<evidence type="ECO:0000256" key="3">
    <source>
        <dbReference type="ARBA" id="ARBA00013194"/>
    </source>
</evidence>
<evidence type="ECO:0000313" key="17">
    <source>
        <dbReference type="EMBL" id="TCO67706.1"/>
    </source>
</evidence>
<dbReference type="RefSeq" id="WP_132039296.1">
    <property type="nucleotide sequence ID" value="NZ_SLWU01000006.1"/>
</dbReference>
<dbReference type="Pfam" id="PF05698">
    <property type="entry name" value="Trigger_C"/>
    <property type="match status" value="1"/>
</dbReference>
<keyword evidence="8 12" id="KW-0413">Isomerase</keyword>
<keyword evidence="12" id="KW-0963">Cytoplasm</keyword>
<dbReference type="NCBIfam" id="TIGR00115">
    <property type="entry name" value="tig"/>
    <property type="match status" value="1"/>
</dbReference>
<reference evidence="17 18" key="1">
    <citation type="submission" date="2019-03" db="EMBL/GenBank/DDBJ databases">
        <title>Genomic Encyclopedia of Type Strains, Phase IV (KMG-IV): sequencing the most valuable type-strain genomes for metagenomic binning, comparative biology and taxonomic classification.</title>
        <authorList>
            <person name="Goeker M."/>
        </authorList>
    </citation>
    <scope>NUCLEOTIDE SEQUENCE [LARGE SCALE GENOMIC DNA]</scope>
    <source>
        <strain evidence="17 18">DSM 13054</strain>
    </source>
</reference>
<dbReference type="HAMAP" id="MF_00303">
    <property type="entry name" value="Trigger_factor_Tig"/>
    <property type="match status" value="1"/>
</dbReference>
<evidence type="ECO:0000256" key="15">
    <source>
        <dbReference type="SAM" id="Coils"/>
    </source>
</evidence>
<evidence type="ECO:0000256" key="12">
    <source>
        <dbReference type="HAMAP-Rule" id="MF_00303"/>
    </source>
</evidence>
<dbReference type="GO" id="GO:0044183">
    <property type="term" value="F:protein folding chaperone"/>
    <property type="evidence" value="ECO:0007669"/>
    <property type="project" value="TreeGrafter"/>
</dbReference>
<dbReference type="EC" id="5.2.1.8" evidence="3 12"/>
<evidence type="ECO:0000256" key="7">
    <source>
        <dbReference type="ARBA" id="ARBA00023186"/>
    </source>
</evidence>
<dbReference type="GO" id="GO:0005737">
    <property type="term" value="C:cytoplasm"/>
    <property type="evidence" value="ECO:0007669"/>
    <property type="project" value="UniProtKB-SubCell"/>
</dbReference>
<name>A0A4R2KBX7_9THEO</name>
<evidence type="ECO:0000256" key="5">
    <source>
        <dbReference type="ARBA" id="ARBA00022618"/>
    </source>
</evidence>
<dbReference type="GO" id="GO:0015031">
    <property type="term" value="P:protein transport"/>
    <property type="evidence" value="ECO:0007669"/>
    <property type="project" value="UniProtKB-UniRule"/>
</dbReference>
<evidence type="ECO:0000256" key="14">
    <source>
        <dbReference type="RuleBase" id="RU003914"/>
    </source>
</evidence>
<organism evidence="17 18">
    <name type="scientific">Caldanaerobacter subterraneus</name>
    <dbReference type="NCBI Taxonomy" id="911092"/>
    <lineage>
        <taxon>Bacteria</taxon>
        <taxon>Bacillati</taxon>
        <taxon>Bacillota</taxon>
        <taxon>Clostridia</taxon>
        <taxon>Thermoanaerobacterales</taxon>
        <taxon>Thermoanaerobacteraceae</taxon>
        <taxon>Caldanaerobacter</taxon>
    </lineage>
</organism>
<dbReference type="GO" id="GO:0043335">
    <property type="term" value="P:protein unfolding"/>
    <property type="evidence" value="ECO:0007669"/>
    <property type="project" value="TreeGrafter"/>
</dbReference>
<evidence type="ECO:0000256" key="1">
    <source>
        <dbReference type="ARBA" id="ARBA00000971"/>
    </source>
</evidence>
<dbReference type="InterPro" id="IPR001179">
    <property type="entry name" value="PPIase_FKBP_dom"/>
</dbReference>
<dbReference type="PANTHER" id="PTHR30560:SF3">
    <property type="entry name" value="TRIGGER FACTOR-LIKE PROTEIN TIG, CHLOROPLASTIC"/>
    <property type="match status" value="1"/>
</dbReference>
<dbReference type="FunFam" id="3.10.50.40:FF:000001">
    <property type="entry name" value="Trigger factor"/>
    <property type="match status" value="1"/>
</dbReference>
<keyword evidence="7 12" id="KW-0143">Chaperone</keyword>
<dbReference type="PROSITE" id="PS50059">
    <property type="entry name" value="FKBP_PPIASE"/>
    <property type="match status" value="1"/>
</dbReference>
<evidence type="ECO:0000256" key="8">
    <source>
        <dbReference type="ARBA" id="ARBA00023235"/>
    </source>
</evidence>
<dbReference type="PIRSF" id="PIRSF003095">
    <property type="entry name" value="Trigger_factor"/>
    <property type="match status" value="1"/>
</dbReference>
<dbReference type="SUPFAM" id="SSF109998">
    <property type="entry name" value="Triger factor/SurA peptide-binding domain-like"/>
    <property type="match status" value="1"/>
</dbReference>
<dbReference type="EMBL" id="SLWU01000006">
    <property type="protein sequence ID" value="TCO67706.1"/>
    <property type="molecule type" value="Genomic_DNA"/>
</dbReference>
<dbReference type="GO" id="GO:0051083">
    <property type="term" value="P:'de novo' cotranslational protein folding"/>
    <property type="evidence" value="ECO:0007669"/>
    <property type="project" value="TreeGrafter"/>
</dbReference>
<dbReference type="InterPro" id="IPR046357">
    <property type="entry name" value="PPIase_dom_sf"/>
</dbReference>
<dbReference type="Proteomes" id="UP000294886">
    <property type="component" value="Unassembled WGS sequence"/>
</dbReference>
<feature type="coiled-coil region" evidence="15">
    <location>
        <begin position="361"/>
        <end position="395"/>
    </location>
</feature>
<dbReference type="SUPFAM" id="SSF102735">
    <property type="entry name" value="Trigger factor ribosome-binding domain"/>
    <property type="match status" value="1"/>
</dbReference>
<evidence type="ECO:0000313" key="18">
    <source>
        <dbReference type="Proteomes" id="UP000294886"/>
    </source>
</evidence>
<evidence type="ECO:0000256" key="11">
    <source>
        <dbReference type="ARBA" id="ARBA00029986"/>
    </source>
</evidence>
<comment type="domain">
    <text evidence="12">Consists of 3 domains; the N-terminus binds the ribosome, the middle domain has PPIase activity, while the C-terminus has intrinsic chaperone activity on its own.</text>
</comment>
<dbReference type="InterPro" id="IPR005215">
    <property type="entry name" value="Trig_fac"/>
</dbReference>
<comment type="function">
    <text evidence="10 12">Involved in protein export. Acts as a chaperone by maintaining the newly synthesized protein in an open conformation. Functions as a peptidyl-prolyl cis-trans isomerase.</text>
</comment>
<comment type="similarity">
    <text evidence="2 12 14">Belongs to the FKBP-type PPIase family. Tig subfamily.</text>
</comment>
<dbReference type="Gene3D" id="3.30.70.1050">
    <property type="entry name" value="Trigger factor ribosome-binding domain"/>
    <property type="match status" value="1"/>
</dbReference>
<evidence type="ECO:0000256" key="10">
    <source>
        <dbReference type="ARBA" id="ARBA00024849"/>
    </source>
</evidence>
<dbReference type="PANTHER" id="PTHR30560">
    <property type="entry name" value="TRIGGER FACTOR CHAPERONE AND PEPTIDYL-PROLYL CIS/TRANS ISOMERASE"/>
    <property type="match status" value="1"/>
</dbReference>
<keyword evidence="15" id="KW-0175">Coiled coil</keyword>
<dbReference type="AlphaFoldDB" id="A0A4R2KBX7"/>
<accession>A0A4R2KBX7</accession>
<proteinExistence type="inferred from homology"/>
<gene>
    <name evidence="12" type="primary">tig</name>
    <name evidence="17" type="ORF">EV203_106129</name>
</gene>
<evidence type="ECO:0000256" key="6">
    <source>
        <dbReference type="ARBA" id="ARBA00023110"/>
    </source>
</evidence>
<dbReference type="GO" id="GO:0003755">
    <property type="term" value="F:peptidyl-prolyl cis-trans isomerase activity"/>
    <property type="evidence" value="ECO:0007669"/>
    <property type="project" value="UniProtKB-UniRule"/>
</dbReference>
<evidence type="ECO:0000256" key="4">
    <source>
        <dbReference type="ARBA" id="ARBA00016902"/>
    </source>
</evidence>
<keyword evidence="6 12" id="KW-0697">Rotamase</keyword>
<dbReference type="GO" id="GO:0051301">
    <property type="term" value="P:cell division"/>
    <property type="evidence" value="ECO:0007669"/>
    <property type="project" value="UniProtKB-KW"/>
</dbReference>
<evidence type="ECO:0000259" key="16">
    <source>
        <dbReference type="PROSITE" id="PS50059"/>
    </source>
</evidence>
<dbReference type="InterPro" id="IPR008880">
    <property type="entry name" value="Trigger_fac_C"/>
</dbReference>
<comment type="caution">
    <text evidence="17">The sequence shown here is derived from an EMBL/GenBank/DDBJ whole genome shotgun (WGS) entry which is preliminary data.</text>
</comment>
<dbReference type="SUPFAM" id="SSF54534">
    <property type="entry name" value="FKBP-like"/>
    <property type="match status" value="1"/>
</dbReference>
<keyword evidence="5 12" id="KW-0132">Cell division</keyword>
<sequence>MSANLKKIEKSVATLELTIPKEKFEEGLDYAFKKNASKFNVPGFRKGKAPRFLVERYYGEGVLYEDAIEYVFDEAYQEALKTFNLEPVDYPDINILQIGKGKDLVLEATVAVMPEVELGEYKGIEIEKIEYDVYDGDVEYELEKLRQQNARIIPVEGRPAEQGDIAVIDFEGYIDDKPFEGGKGENYELELGSNTFVPGFEDQIIGHNVGETFDVTVTFPEDYRVEELKGKTAVFKVTLKALNKKELPELDDEFAKDVSEFETLEELKQDIRKKLEEKNKREAENEMKEKAVMKVVENAKVDIPDVMVERQIDLSLRDLDYNLRLQGLDLNTYLSITGKTIRDLRKEMWEGALNRVKTQLVIDKIAKVENIEATEEELENKLKELAESYRVNLEEFKKSLTESQINGIKEDIAYYKTIDFIFNQCKIVSKKTNGKMSRG</sequence>
<dbReference type="InterPro" id="IPR008881">
    <property type="entry name" value="Trigger_fac_ribosome-bd_bac"/>
</dbReference>
<feature type="domain" description="PPIase FKBP-type" evidence="16">
    <location>
        <begin position="163"/>
        <end position="223"/>
    </location>
</feature>
<dbReference type="Gene3D" id="3.10.50.40">
    <property type="match status" value="1"/>
</dbReference>
<feature type="coiled-coil region" evidence="15">
    <location>
        <begin position="261"/>
        <end position="293"/>
    </location>
</feature>
<evidence type="ECO:0000256" key="9">
    <source>
        <dbReference type="ARBA" id="ARBA00023306"/>
    </source>
</evidence>
<dbReference type="Pfam" id="PF00254">
    <property type="entry name" value="FKBP_C"/>
    <property type="match status" value="1"/>
</dbReference>
<evidence type="ECO:0000256" key="2">
    <source>
        <dbReference type="ARBA" id="ARBA00005464"/>
    </source>
</evidence>
<dbReference type="InterPro" id="IPR027304">
    <property type="entry name" value="Trigger_fact/SurA_dom_sf"/>
</dbReference>
<dbReference type="GO" id="GO:0043022">
    <property type="term" value="F:ribosome binding"/>
    <property type="evidence" value="ECO:0007669"/>
    <property type="project" value="TreeGrafter"/>
</dbReference>
<dbReference type="InterPro" id="IPR037041">
    <property type="entry name" value="Trigger_fac_C_sf"/>
</dbReference>
<keyword evidence="9 12" id="KW-0131">Cell cycle</keyword>
<dbReference type="InterPro" id="IPR036611">
    <property type="entry name" value="Trigger_fac_ribosome-bd_sf"/>
</dbReference>
<evidence type="ECO:0000256" key="13">
    <source>
        <dbReference type="PROSITE-ProRule" id="PRU00277"/>
    </source>
</evidence>